<keyword evidence="2" id="KW-1185">Reference proteome</keyword>
<sequence>MLRTFWPSPSRLLLIISLSYRMPVLVIYNTSAPPGMHAQYHLPHCSSSVIDFTAQHSRYPYAQRPRPQHVSEQIKPFFTGPASS</sequence>
<protein>
    <submittedName>
        <fullName evidence="1">Uncharacterized protein</fullName>
    </submittedName>
</protein>
<name>A0ACB8S966_9AGAM</name>
<reference evidence="1" key="1">
    <citation type="submission" date="2021-02" db="EMBL/GenBank/DDBJ databases">
        <authorList>
            <consortium name="DOE Joint Genome Institute"/>
            <person name="Ahrendt S."/>
            <person name="Looney B.P."/>
            <person name="Miyauchi S."/>
            <person name="Morin E."/>
            <person name="Drula E."/>
            <person name="Courty P.E."/>
            <person name="Chicoki N."/>
            <person name="Fauchery L."/>
            <person name="Kohler A."/>
            <person name="Kuo A."/>
            <person name="Labutti K."/>
            <person name="Pangilinan J."/>
            <person name="Lipzen A."/>
            <person name="Riley R."/>
            <person name="Andreopoulos W."/>
            <person name="He G."/>
            <person name="Johnson J."/>
            <person name="Barry K.W."/>
            <person name="Grigoriev I.V."/>
            <person name="Nagy L."/>
            <person name="Hibbett D."/>
            <person name="Henrissat B."/>
            <person name="Matheny P.B."/>
            <person name="Labbe J."/>
            <person name="Martin F."/>
        </authorList>
    </citation>
    <scope>NUCLEOTIDE SEQUENCE</scope>
    <source>
        <strain evidence="1">FP105234-sp</strain>
    </source>
</reference>
<accession>A0ACB8S966</accession>
<dbReference type="EMBL" id="MU275842">
    <property type="protein sequence ID" value="KAI0052940.1"/>
    <property type="molecule type" value="Genomic_DNA"/>
</dbReference>
<proteinExistence type="predicted"/>
<dbReference type="Proteomes" id="UP000814033">
    <property type="component" value="Unassembled WGS sequence"/>
</dbReference>
<organism evidence="1 2">
    <name type="scientific">Auriscalpium vulgare</name>
    <dbReference type="NCBI Taxonomy" id="40419"/>
    <lineage>
        <taxon>Eukaryota</taxon>
        <taxon>Fungi</taxon>
        <taxon>Dikarya</taxon>
        <taxon>Basidiomycota</taxon>
        <taxon>Agaricomycotina</taxon>
        <taxon>Agaricomycetes</taxon>
        <taxon>Russulales</taxon>
        <taxon>Auriscalpiaceae</taxon>
        <taxon>Auriscalpium</taxon>
    </lineage>
</organism>
<reference evidence="1" key="2">
    <citation type="journal article" date="2022" name="New Phytol.">
        <title>Evolutionary transition to the ectomycorrhizal habit in the genomes of a hyperdiverse lineage of mushroom-forming fungi.</title>
        <authorList>
            <person name="Looney B."/>
            <person name="Miyauchi S."/>
            <person name="Morin E."/>
            <person name="Drula E."/>
            <person name="Courty P.E."/>
            <person name="Kohler A."/>
            <person name="Kuo A."/>
            <person name="LaButti K."/>
            <person name="Pangilinan J."/>
            <person name="Lipzen A."/>
            <person name="Riley R."/>
            <person name="Andreopoulos W."/>
            <person name="He G."/>
            <person name="Johnson J."/>
            <person name="Nolan M."/>
            <person name="Tritt A."/>
            <person name="Barry K.W."/>
            <person name="Grigoriev I.V."/>
            <person name="Nagy L.G."/>
            <person name="Hibbett D."/>
            <person name="Henrissat B."/>
            <person name="Matheny P.B."/>
            <person name="Labbe J."/>
            <person name="Martin F.M."/>
        </authorList>
    </citation>
    <scope>NUCLEOTIDE SEQUENCE</scope>
    <source>
        <strain evidence="1">FP105234-sp</strain>
    </source>
</reference>
<gene>
    <name evidence="1" type="ORF">FA95DRAFT_1046404</name>
</gene>
<evidence type="ECO:0000313" key="1">
    <source>
        <dbReference type="EMBL" id="KAI0052940.1"/>
    </source>
</evidence>
<evidence type="ECO:0000313" key="2">
    <source>
        <dbReference type="Proteomes" id="UP000814033"/>
    </source>
</evidence>
<comment type="caution">
    <text evidence="1">The sequence shown here is derived from an EMBL/GenBank/DDBJ whole genome shotgun (WGS) entry which is preliminary data.</text>
</comment>